<dbReference type="Proteomes" id="UP000294155">
    <property type="component" value="Unassembled WGS sequence"/>
</dbReference>
<dbReference type="AlphaFoldDB" id="A0A4Q5LDU4"/>
<protein>
    <recommendedName>
        <fullName evidence="4">Glycosyltransferase RgtA/B/C/D-like domain-containing protein</fullName>
    </recommendedName>
</protein>
<evidence type="ECO:0000313" key="2">
    <source>
        <dbReference type="EMBL" id="RYU79947.1"/>
    </source>
</evidence>
<proteinExistence type="predicted"/>
<feature type="transmembrane region" description="Helical" evidence="1">
    <location>
        <begin position="227"/>
        <end position="253"/>
    </location>
</feature>
<keyword evidence="1" id="KW-0812">Transmembrane</keyword>
<evidence type="ECO:0008006" key="4">
    <source>
        <dbReference type="Google" id="ProtNLM"/>
    </source>
</evidence>
<keyword evidence="1" id="KW-1133">Transmembrane helix</keyword>
<feature type="transmembrane region" description="Helical" evidence="1">
    <location>
        <begin position="320"/>
        <end position="339"/>
    </location>
</feature>
<keyword evidence="3" id="KW-1185">Reference proteome</keyword>
<evidence type="ECO:0000256" key="1">
    <source>
        <dbReference type="SAM" id="Phobius"/>
    </source>
</evidence>
<accession>A0A4Q5LDU4</accession>
<feature type="transmembrane region" description="Helical" evidence="1">
    <location>
        <begin position="35"/>
        <end position="59"/>
    </location>
</feature>
<reference evidence="2 3" key="1">
    <citation type="submission" date="2019-02" db="EMBL/GenBank/DDBJ databases">
        <title>Bacterial novel species isolated from soil.</title>
        <authorList>
            <person name="Jung H.-Y."/>
        </authorList>
    </citation>
    <scope>NUCLEOTIDE SEQUENCE [LARGE SCALE GENOMIC DNA]</scope>
    <source>
        <strain evidence="2 3">1-3-3-3</strain>
    </source>
</reference>
<dbReference type="RefSeq" id="WP_165370470.1">
    <property type="nucleotide sequence ID" value="NZ_SEWE01000016.1"/>
</dbReference>
<evidence type="ECO:0000313" key="3">
    <source>
        <dbReference type="Proteomes" id="UP000294155"/>
    </source>
</evidence>
<organism evidence="2 3">
    <name type="scientific">Hymenobacter persicinus</name>
    <dbReference type="NCBI Taxonomy" id="2025506"/>
    <lineage>
        <taxon>Bacteria</taxon>
        <taxon>Pseudomonadati</taxon>
        <taxon>Bacteroidota</taxon>
        <taxon>Cytophagia</taxon>
        <taxon>Cytophagales</taxon>
        <taxon>Hymenobacteraceae</taxon>
        <taxon>Hymenobacter</taxon>
    </lineage>
</organism>
<feature type="transmembrane region" description="Helical" evidence="1">
    <location>
        <begin position="351"/>
        <end position="377"/>
    </location>
</feature>
<comment type="caution">
    <text evidence="2">The sequence shown here is derived from an EMBL/GenBank/DDBJ whole genome shotgun (WGS) entry which is preliminary data.</text>
</comment>
<dbReference type="EMBL" id="SEWE01000016">
    <property type="protein sequence ID" value="RYU79947.1"/>
    <property type="molecule type" value="Genomic_DNA"/>
</dbReference>
<feature type="transmembrane region" description="Helical" evidence="1">
    <location>
        <begin position="105"/>
        <end position="125"/>
    </location>
</feature>
<name>A0A4Q5LDU4_9BACT</name>
<feature type="transmembrane region" description="Helical" evidence="1">
    <location>
        <begin position="190"/>
        <end position="215"/>
    </location>
</feature>
<gene>
    <name evidence="2" type="ORF">EWM57_09705</name>
</gene>
<keyword evidence="1" id="KW-0472">Membrane</keyword>
<feature type="transmembrane region" description="Helical" evidence="1">
    <location>
        <begin position="137"/>
        <end position="170"/>
    </location>
</feature>
<sequence>MNFEPGVLKSEFIIPPSERNQVPAAKNDNPTRNDAWWVLLALVAVAALRLYGLSAAALPDYDSVRNWQIVQEVARGNLRNLFHHGSPGFSLLYAPVAWLTTDFHVFQYLNALLAVAAAGALARFVGREARLRGPETALLLLFIGSSVFLTFSGRDFTMGSASLLVFVGLLRAYYRRLQEPSRAALLTAALWLMLGLSINYKFLLTLPILVVFELLQRDGLFGQHGSWWRVAALLAAPYVVLSAVGMAAGLPWYRWVGVYYNIVFPGAANASGRVSSVHFDALYYVQFLRDFESPLVLLALLAVPWLWRRELFTRLRTINLPCYLAVWAYCYLAGMSVLIKAPRGLLLAYGLFYALTFLSLRRLLPVRGLVLVVLLAVGLNGFRIQREIYAYSPSHYPDAAAWLQAHGAKRVVSTVGLGLAPLTPGLDSLRTITDERQLTALRRRGYQYVLLDAYWRVAGVARFDSLTRQPALAAWPEPLLTSPLLFLEHSEFTGLNYAETLARQHAARQDSLQLRLLKL</sequence>